<dbReference type="PANTHER" id="PTHR11908">
    <property type="entry name" value="XANTHINE DEHYDROGENASE"/>
    <property type="match status" value="1"/>
</dbReference>
<gene>
    <name evidence="2" type="ORF">DCMF_07410</name>
</gene>
<organism evidence="2 3">
    <name type="scientific">Formimonas warabiya</name>
    <dbReference type="NCBI Taxonomy" id="1761012"/>
    <lineage>
        <taxon>Bacteria</taxon>
        <taxon>Bacillati</taxon>
        <taxon>Bacillota</taxon>
        <taxon>Clostridia</taxon>
        <taxon>Eubacteriales</taxon>
        <taxon>Peptococcaceae</taxon>
        <taxon>Candidatus Formimonas</taxon>
    </lineage>
</organism>
<dbReference type="SMART" id="SM01008">
    <property type="entry name" value="Ald_Xan_dh_C"/>
    <property type="match status" value="1"/>
</dbReference>
<dbReference type="Gene3D" id="3.90.1170.50">
    <property type="entry name" value="Aldehyde oxidase/xanthine dehydrogenase, a/b hammerhead"/>
    <property type="match status" value="1"/>
</dbReference>
<dbReference type="SUPFAM" id="SSF56003">
    <property type="entry name" value="Molybdenum cofactor-binding domain"/>
    <property type="match status" value="1"/>
</dbReference>
<dbReference type="Proteomes" id="UP000323521">
    <property type="component" value="Chromosome"/>
</dbReference>
<protein>
    <recommendedName>
        <fullName evidence="1">Aldehyde oxidase/xanthine dehydrogenase a/b hammerhead domain-containing protein</fullName>
    </recommendedName>
</protein>
<dbReference type="InterPro" id="IPR046867">
    <property type="entry name" value="AldOxase/xan_DH_MoCoBD2"/>
</dbReference>
<dbReference type="PANTHER" id="PTHR11908:SF157">
    <property type="entry name" value="XANTHINE DEHYDROGENASE SUBUNIT D-RELATED"/>
    <property type="match status" value="1"/>
</dbReference>
<dbReference type="Pfam" id="PF02738">
    <property type="entry name" value="MoCoBD_1"/>
    <property type="match status" value="1"/>
</dbReference>
<name>A0A3G1KQA0_FORW1</name>
<dbReference type="OrthoDB" id="41753at2"/>
<dbReference type="InterPro" id="IPR000674">
    <property type="entry name" value="Ald_Oxase/Xan_DH_a/b"/>
</dbReference>
<evidence type="ECO:0000259" key="1">
    <source>
        <dbReference type="SMART" id="SM01008"/>
    </source>
</evidence>
<dbReference type="Pfam" id="PF20256">
    <property type="entry name" value="MoCoBD_2"/>
    <property type="match status" value="1"/>
</dbReference>
<reference evidence="2 3" key="1">
    <citation type="submission" date="2016-10" db="EMBL/GenBank/DDBJ databases">
        <title>Complete Genome Sequence of Peptococcaceae strain DCMF.</title>
        <authorList>
            <person name="Edwards R.J."/>
            <person name="Holland S.I."/>
            <person name="Deshpande N.P."/>
            <person name="Wong Y.K."/>
            <person name="Ertan H."/>
            <person name="Manefield M."/>
            <person name="Russell T.L."/>
            <person name="Lee M.J."/>
        </authorList>
    </citation>
    <scope>NUCLEOTIDE SEQUENCE [LARGE SCALE GENOMIC DNA]</scope>
    <source>
        <strain evidence="2 3">DCMF</strain>
    </source>
</reference>
<dbReference type="GO" id="GO:0016491">
    <property type="term" value="F:oxidoreductase activity"/>
    <property type="evidence" value="ECO:0007669"/>
    <property type="project" value="InterPro"/>
</dbReference>
<dbReference type="InterPro" id="IPR008274">
    <property type="entry name" value="AldOxase/xan_DH_MoCoBD1"/>
</dbReference>
<dbReference type="KEGG" id="fwa:DCMF_07410"/>
<dbReference type="InterPro" id="IPR016208">
    <property type="entry name" value="Ald_Oxase/xanthine_DH-like"/>
</dbReference>
<dbReference type="SUPFAM" id="SSF54665">
    <property type="entry name" value="CO dehydrogenase molybdoprotein N-domain-like"/>
    <property type="match status" value="1"/>
</dbReference>
<accession>A0A3G1KQA0</accession>
<dbReference type="Gene3D" id="3.30.365.10">
    <property type="entry name" value="Aldehyde oxidase/xanthine dehydrogenase, molybdopterin binding domain"/>
    <property type="match status" value="4"/>
</dbReference>
<evidence type="ECO:0000313" key="2">
    <source>
        <dbReference type="EMBL" id="ATW24631.1"/>
    </source>
</evidence>
<evidence type="ECO:0000313" key="3">
    <source>
        <dbReference type="Proteomes" id="UP000323521"/>
    </source>
</evidence>
<dbReference type="Pfam" id="PF01315">
    <property type="entry name" value="Ald_Xan_dh_C"/>
    <property type="match status" value="1"/>
</dbReference>
<feature type="domain" description="Aldehyde oxidase/xanthine dehydrogenase a/b hammerhead" evidence="1">
    <location>
        <begin position="20"/>
        <end position="126"/>
    </location>
</feature>
<dbReference type="InterPro" id="IPR036856">
    <property type="entry name" value="Ald_Oxase/Xan_DH_a/b_sf"/>
</dbReference>
<dbReference type="AlphaFoldDB" id="A0A3G1KQA0"/>
<dbReference type="EMBL" id="CP017634">
    <property type="protein sequence ID" value="ATW24631.1"/>
    <property type="molecule type" value="Genomic_DNA"/>
</dbReference>
<dbReference type="RefSeq" id="WP_148133844.1">
    <property type="nucleotide sequence ID" value="NZ_CP017634.1"/>
</dbReference>
<dbReference type="InterPro" id="IPR037165">
    <property type="entry name" value="AldOxase/xan_DH_Mopterin-bd_sf"/>
</dbReference>
<sequence>MMYSFVGKKISRIDGEEKATGALRYMTDYKFKDALVGRVLRAKYPHALIEKIDINDASALEGVHGILTAQDIPGLNGFGIECPDQPVLCDKKVRFLGDAVAFVVAETEQQAAQALAYIKVDYHPLEVIDEPEKAVQPGVPLIHEKGNLLRHNKAVAGDPETAFKRAYLVVERNYTTTWQEHAFIETEGGFAVPQGDGGVTIYCPAQYGYRDRQQLGKILNLPEEKIIVISSPMGGGFGGKDDLNVQALLALGALKTNRPVFIHLAREESFMTGIKRQPFHIKMRTAVSATGEFLAQEVDVLCDTGPYASLGGAIMSFGLENCCGSYYFPNVKLEGHCVYTNNLISGEFRGFGNNQMHFALESQVDIIAHELGIDPIEIRQKNCIKSGQRHSHGHRVAASVGAMKTLEAAKDAQLWKNRHAFKSQTTKPWMKRGVGIAMCQHANGLGKGLPDHSTASMEIREDGTFILAISSEEIGQGVMTTLAIIGAEVLGTEIRNIKIVNGDTSLAPDGGSCTASRTTYIAGNAVIKAARKMKELLIRAGAEILGIPADKVSFCSEKIRSESGQEVMLSDLVPLLQKQGKAKVVETAIMPETDITHDIGLHYIQGYLTQVVGVEVNTLTGKTDVIVTEVFPDAGKVINLLGYEGQVEGGTVMGMGYALMENYQTKQGKSLTRNLQTYLIPTASDMPEIRITPVEVLEESGPFGAKGFGETTSIAVTPAIMNAIYDAVGVRVFHLPADPETVYGLIKKKHDYSYKNQLK</sequence>
<dbReference type="GO" id="GO:0005506">
    <property type="term" value="F:iron ion binding"/>
    <property type="evidence" value="ECO:0007669"/>
    <property type="project" value="InterPro"/>
</dbReference>
<proteinExistence type="predicted"/>
<keyword evidence="3" id="KW-1185">Reference proteome</keyword>